<protein>
    <recommendedName>
        <fullName evidence="2">DUF220 domain-containing protein</fullName>
    </recommendedName>
</protein>
<evidence type="ECO:0000313" key="4">
    <source>
        <dbReference type="Proteomes" id="UP000426265"/>
    </source>
</evidence>
<evidence type="ECO:0000259" key="2">
    <source>
        <dbReference type="Pfam" id="PF02713"/>
    </source>
</evidence>
<name>A0A654ECH2_ARATH</name>
<feature type="domain" description="DUF220" evidence="2">
    <location>
        <begin position="146"/>
        <end position="217"/>
    </location>
</feature>
<proteinExistence type="predicted"/>
<reference evidence="3 4" key="1">
    <citation type="submission" date="2019-11" db="EMBL/GenBank/DDBJ databases">
        <authorList>
            <person name="Jiao W.-B."/>
            <person name="Schneeberger K."/>
        </authorList>
    </citation>
    <scope>NUCLEOTIDE SEQUENCE [LARGE SCALE GENOMIC DNA]</scope>
    <source>
        <strain evidence="4">cv. An-1</strain>
    </source>
</reference>
<evidence type="ECO:0000256" key="1">
    <source>
        <dbReference type="SAM" id="MobiDB-lite"/>
    </source>
</evidence>
<dbReference type="PANTHER" id="PTHR31385:SF2">
    <property type="entry name" value="DUF220 DOMAIN-CONTAINING PROTEIN-RELATED"/>
    <property type="match status" value="1"/>
</dbReference>
<feature type="region of interest" description="Disordered" evidence="1">
    <location>
        <begin position="1"/>
        <end position="27"/>
    </location>
</feature>
<accession>A0A654ECH2</accession>
<dbReference type="ExpressionAtlas" id="A0A654ECH2">
    <property type="expression patterns" value="baseline and differential"/>
</dbReference>
<dbReference type="Pfam" id="PF02713">
    <property type="entry name" value="DUF220"/>
    <property type="match status" value="1"/>
</dbReference>
<organism evidence="3 4">
    <name type="scientific">Arabidopsis thaliana</name>
    <name type="common">Mouse-ear cress</name>
    <dbReference type="NCBI Taxonomy" id="3702"/>
    <lineage>
        <taxon>Eukaryota</taxon>
        <taxon>Viridiplantae</taxon>
        <taxon>Streptophyta</taxon>
        <taxon>Embryophyta</taxon>
        <taxon>Tracheophyta</taxon>
        <taxon>Spermatophyta</taxon>
        <taxon>Magnoliopsida</taxon>
        <taxon>eudicotyledons</taxon>
        <taxon>Gunneridae</taxon>
        <taxon>Pentapetalae</taxon>
        <taxon>rosids</taxon>
        <taxon>malvids</taxon>
        <taxon>Brassicales</taxon>
        <taxon>Brassicaceae</taxon>
        <taxon>Camelineae</taxon>
        <taxon>Arabidopsis</taxon>
    </lineage>
</organism>
<dbReference type="PANTHER" id="PTHR31385">
    <property type="entry name" value="PUTATIVE (DUF220)-RELATED"/>
    <property type="match status" value="1"/>
</dbReference>
<gene>
    <name evidence="3" type="ORF">AN1_LOCUS2513</name>
</gene>
<dbReference type="InterPro" id="IPR003863">
    <property type="entry name" value="DUF220"/>
</dbReference>
<evidence type="ECO:0000313" key="3">
    <source>
        <dbReference type="EMBL" id="VYS47019.1"/>
    </source>
</evidence>
<dbReference type="Proteomes" id="UP000426265">
    <property type="component" value="Unassembled WGS sequence"/>
</dbReference>
<dbReference type="AlphaFoldDB" id="A0A654ECH2"/>
<dbReference type="EMBL" id="CACRSJ010000104">
    <property type="protein sequence ID" value="VYS47019.1"/>
    <property type="molecule type" value="Genomic_DNA"/>
</dbReference>
<sequence>MSVLPGFGSWINQNVEEPPEAESKSPKSEAVWAVDTKYYDLDEVRREGEIWRAAEEKHPWYDAPAKVKVTTKNGLCHMNIEFKLGLPPEGVYEMFTNPNNYPVFKKDKAGRQRLENKSRKVLKKNGPRQTTEMEKDLYWNFLFISRAIPIHLVIDENHKNLTAKYRTKNMMFLKVLKGSWKVVPDFVDQERLCKSRLPKSREEYKICSGGQGKVGSKVTMEQIFKPSPLLNLPPVSWIIRGITIKTTKILLEDIRKAGTTLRTV</sequence>